<dbReference type="Proteomes" id="UP000245626">
    <property type="component" value="Unassembled WGS sequence"/>
</dbReference>
<organism evidence="1 2">
    <name type="scientific">Violaceomyces palustris</name>
    <dbReference type="NCBI Taxonomy" id="1673888"/>
    <lineage>
        <taxon>Eukaryota</taxon>
        <taxon>Fungi</taxon>
        <taxon>Dikarya</taxon>
        <taxon>Basidiomycota</taxon>
        <taxon>Ustilaginomycotina</taxon>
        <taxon>Ustilaginomycetes</taxon>
        <taxon>Violaceomycetales</taxon>
        <taxon>Violaceomycetaceae</taxon>
        <taxon>Violaceomyces</taxon>
    </lineage>
</organism>
<name>A0ACD0P053_9BASI</name>
<gene>
    <name evidence="1" type="ORF">IE53DRAFT_368087</name>
</gene>
<protein>
    <submittedName>
        <fullName evidence="1">GWT1-domain-containing protein</fullName>
    </submittedName>
</protein>
<keyword evidence="2" id="KW-1185">Reference proteome</keyword>
<reference evidence="1 2" key="1">
    <citation type="journal article" date="2018" name="Mol. Biol. Evol.">
        <title>Broad Genomic Sampling Reveals a Smut Pathogenic Ancestry of the Fungal Clade Ustilaginomycotina.</title>
        <authorList>
            <person name="Kijpornyongpan T."/>
            <person name="Mondo S.J."/>
            <person name="Barry K."/>
            <person name="Sandor L."/>
            <person name="Lee J."/>
            <person name="Lipzen A."/>
            <person name="Pangilinan J."/>
            <person name="LaButti K."/>
            <person name="Hainaut M."/>
            <person name="Henrissat B."/>
            <person name="Grigoriev I.V."/>
            <person name="Spatafora J.W."/>
            <person name="Aime M.C."/>
        </authorList>
    </citation>
    <scope>NUCLEOTIDE SEQUENCE [LARGE SCALE GENOMIC DNA]</scope>
    <source>
        <strain evidence="1 2">SA 807</strain>
    </source>
</reference>
<evidence type="ECO:0000313" key="1">
    <source>
        <dbReference type="EMBL" id="PWN51397.1"/>
    </source>
</evidence>
<accession>A0ACD0P053</accession>
<dbReference type="EMBL" id="KZ819846">
    <property type="protein sequence ID" value="PWN51397.1"/>
    <property type="molecule type" value="Genomic_DNA"/>
</dbReference>
<evidence type="ECO:0000313" key="2">
    <source>
        <dbReference type="Proteomes" id="UP000245626"/>
    </source>
</evidence>
<sequence length="789" mass="85909">MNRVKVNKGIQDRISTAFNHAGSNHDVQATNQFEALTSSSGDESGMGFSTSYREAKQEWISNQTGGSIAKINLVSLTALTTYALWAALRSRNLAFCQHSKSPGWLRRTCLSDWQLELAILVLPMICANTVLASHLVLLNSFLAMATAWILLHYPHPDRKRGESTSASTSDSTSDAIPSSTSKGKARASSGSGLEGTLVERRRQHWSQKYSVQRKFDSDLVDSQGRVLPDLDESKFRVSIDSAGDAANAEAAPAVPYTPPPLPLSVLPSLSRPNGSIVGLGLDESPISGTRRGSLPGSLIPRTRSPLGASQGSGGLPLRTASPSHSEGWRGEAMDASLFPVSAPLSQVANDTSTPNHEKVQDEDSRQDAELDRATLRTTTPGANPPFVQQQPFLTVYRAHMMLMTIICILAVDFRIFPREFAKCETWGTSLMDLGVGSFVFSLGLVSALPFLSTPRNRFRPLRSQLVRDARKSLPLLVLGLIRVVTVKGTEYPEHVSEYGVHWNFFITLGLLPLLGTLCRPFSRLARYSVIGLLVSCCHQVVLASTRLEGWAIHDGERHGIAEQNKEGLVSMPGYLAIFLLGLDLGHYVLPQDPYLAYRKPSLSRRKAKTGKLAMILASYSVIWWTSYVAATLSGLGTSRRLANLSYTLWVTAFNTSFLLFYVCIYMALLQPLTDLGGESEGGDVVQDPGRAGRDLSSPTSSKISAAANIRGRPTAQSDGQDHTPTILRHMNDHSFAVFLLANPLTGAINLSIETMNTPEPVALAILVAYSALCCWSATLMSRRGWKLKL</sequence>
<proteinExistence type="predicted"/>